<gene>
    <name evidence="11" type="ORF">BB934_38020</name>
</gene>
<feature type="transmembrane region" description="Helical" evidence="9">
    <location>
        <begin position="38"/>
        <end position="59"/>
    </location>
</feature>
<evidence type="ECO:0000256" key="7">
    <source>
        <dbReference type="ARBA" id="ARBA00023136"/>
    </source>
</evidence>
<feature type="transmembrane region" description="Helical" evidence="9">
    <location>
        <begin position="116"/>
        <end position="136"/>
    </location>
</feature>
<dbReference type="Pfam" id="PF04290">
    <property type="entry name" value="DctQ"/>
    <property type="match status" value="1"/>
</dbReference>
<evidence type="ECO:0000259" key="10">
    <source>
        <dbReference type="Pfam" id="PF04290"/>
    </source>
</evidence>
<dbReference type="GO" id="GO:0015740">
    <property type="term" value="P:C4-dicarboxylate transport"/>
    <property type="evidence" value="ECO:0007669"/>
    <property type="project" value="TreeGrafter"/>
</dbReference>
<reference evidence="11" key="1">
    <citation type="submission" date="2016-07" db="EMBL/GenBank/DDBJ databases">
        <title>Microvirga ossetica sp. nov. a new species of rhizobia isolated from root nodules of the legume species Vicia alpestris Steven originated from North Ossetia region in the Caucasus.</title>
        <authorList>
            <person name="Safronova V.I."/>
            <person name="Kuznetsova I.G."/>
            <person name="Sazanova A.L."/>
            <person name="Belimov A."/>
            <person name="Andronov E."/>
            <person name="Osledkin Y.S."/>
            <person name="Onishchuk O.P."/>
            <person name="Kurchak O.N."/>
            <person name="Shaposhnikov A.I."/>
            <person name="Willems A."/>
            <person name="Tikhonovich I.A."/>
        </authorList>
    </citation>
    <scope>NUCLEOTIDE SEQUENCE [LARGE SCALE GENOMIC DNA]</scope>
    <source>
        <strain evidence="11">V5/3M</strain>
        <plasmid evidence="11">unnamed2</plasmid>
    </source>
</reference>
<evidence type="ECO:0000256" key="8">
    <source>
        <dbReference type="ARBA" id="ARBA00038436"/>
    </source>
</evidence>
<dbReference type="GO" id="GO:0022857">
    <property type="term" value="F:transmembrane transporter activity"/>
    <property type="evidence" value="ECO:0007669"/>
    <property type="project" value="UniProtKB-UniRule"/>
</dbReference>
<evidence type="ECO:0000256" key="6">
    <source>
        <dbReference type="ARBA" id="ARBA00022989"/>
    </source>
</evidence>
<feature type="domain" description="Tripartite ATP-independent periplasmic transporters DctQ component" evidence="10">
    <location>
        <begin position="50"/>
        <end position="179"/>
    </location>
</feature>
<evidence type="ECO:0000256" key="5">
    <source>
        <dbReference type="ARBA" id="ARBA00022692"/>
    </source>
</evidence>
<dbReference type="AlphaFoldDB" id="A0A1B2EXQ7"/>
<feature type="transmembrane region" description="Helical" evidence="9">
    <location>
        <begin position="156"/>
        <end position="178"/>
    </location>
</feature>
<keyword evidence="11" id="KW-0614">Plasmid</keyword>
<comment type="subcellular location">
    <subcellularLocation>
        <location evidence="1 9">Cell inner membrane</location>
        <topology evidence="1 9">Multi-pass membrane protein</topology>
    </subcellularLocation>
</comment>
<name>A0A1B2EXQ7_9HYPH</name>
<evidence type="ECO:0000313" key="11">
    <source>
        <dbReference type="EMBL" id="ANY84770.1"/>
    </source>
</evidence>
<evidence type="ECO:0000256" key="1">
    <source>
        <dbReference type="ARBA" id="ARBA00004429"/>
    </source>
</evidence>
<geneLocation type="plasmid" evidence="11">
    <name>unnamed2</name>
</geneLocation>
<keyword evidence="7 9" id="KW-0472">Membrane</keyword>
<keyword evidence="3" id="KW-1003">Cell membrane</keyword>
<comment type="subunit">
    <text evidence="9">The complex comprises the extracytoplasmic solute receptor protein and the two transmembrane proteins.</text>
</comment>
<protein>
    <recommendedName>
        <fullName evidence="9">TRAP transporter small permease protein</fullName>
    </recommendedName>
</protein>
<comment type="function">
    <text evidence="9">Part of the tripartite ATP-independent periplasmic (TRAP) transport system.</text>
</comment>
<feature type="transmembrane region" description="Helical" evidence="9">
    <location>
        <begin position="74"/>
        <end position="95"/>
    </location>
</feature>
<evidence type="ECO:0000256" key="9">
    <source>
        <dbReference type="RuleBase" id="RU369079"/>
    </source>
</evidence>
<dbReference type="GO" id="GO:0005886">
    <property type="term" value="C:plasma membrane"/>
    <property type="evidence" value="ECO:0007669"/>
    <property type="project" value="UniProtKB-SubCell"/>
</dbReference>
<proteinExistence type="inferred from homology"/>
<dbReference type="InterPro" id="IPR055348">
    <property type="entry name" value="DctQ"/>
</dbReference>
<sequence>MSDNSLDPHVEDIVHAHSASEQPLTGLLTSFNRTVARYGMCLAVAGLFLIIATIAYQVFGRYVLNNPPTWAEGLALVLVLWVTLIAAAVGVRDAGHIGMESLLVLAPTRIRERAEIVIHTLVGLFGLAMVYNGTILGLSVMDYKIPNLGLSEGVRYIPFVISGALIVLFSIEHIIALVRGKEVVPAWH</sequence>
<dbReference type="EMBL" id="CP016619">
    <property type="protein sequence ID" value="ANY84770.1"/>
    <property type="molecule type" value="Genomic_DNA"/>
</dbReference>
<accession>A0A1B2EXQ7</accession>
<comment type="similarity">
    <text evidence="8 9">Belongs to the TRAP transporter small permease family.</text>
</comment>
<keyword evidence="4 9" id="KW-0997">Cell inner membrane</keyword>
<keyword evidence="5 9" id="KW-0812">Transmembrane</keyword>
<dbReference type="InterPro" id="IPR007387">
    <property type="entry name" value="TRAP_DctQ"/>
</dbReference>
<keyword evidence="2 9" id="KW-0813">Transport</keyword>
<dbReference type="PANTHER" id="PTHR35011:SF11">
    <property type="entry name" value="TRAP TRANSPORTER SMALL PERMEASE PROTEIN"/>
    <property type="match status" value="1"/>
</dbReference>
<organism evidence="11">
    <name type="scientific">Microvirga ossetica</name>
    <dbReference type="NCBI Taxonomy" id="1882682"/>
    <lineage>
        <taxon>Bacteria</taxon>
        <taxon>Pseudomonadati</taxon>
        <taxon>Pseudomonadota</taxon>
        <taxon>Alphaproteobacteria</taxon>
        <taxon>Hyphomicrobiales</taxon>
        <taxon>Methylobacteriaceae</taxon>
        <taxon>Microvirga</taxon>
    </lineage>
</organism>
<evidence type="ECO:0000256" key="2">
    <source>
        <dbReference type="ARBA" id="ARBA00022448"/>
    </source>
</evidence>
<dbReference type="KEGG" id="moc:BB934_38020"/>
<evidence type="ECO:0000256" key="4">
    <source>
        <dbReference type="ARBA" id="ARBA00022519"/>
    </source>
</evidence>
<evidence type="ECO:0000256" key="3">
    <source>
        <dbReference type="ARBA" id="ARBA00022475"/>
    </source>
</evidence>
<dbReference type="PANTHER" id="PTHR35011">
    <property type="entry name" value="2,3-DIKETO-L-GULONATE TRAP TRANSPORTER SMALL PERMEASE PROTEIN YIAM"/>
    <property type="match status" value="1"/>
</dbReference>
<keyword evidence="6 9" id="KW-1133">Transmembrane helix</keyword>